<evidence type="ECO:0000313" key="2">
    <source>
        <dbReference type="Proteomes" id="UP000289333"/>
    </source>
</evidence>
<dbReference type="EMBL" id="KY457233">
    <property type="protein sequence ID" value="ATY70198.1"/>
    <property type="molecule type" value="Genomic_DNA"/>
</dbReference>
<dbReference type="OrthoDB" id="10255at10239"/>
<dbReference type="Proteomes" id="UP000289333">
    <property type="component" value="Segment"/>
</dbReference>
<dbReference type="GeneID" id="41701391"/>
<keyword evidence="2" id="KW-1185">Reference proteome</keyword>
<name>A0A2H4T2V4_9VIRU</name>
<dbReference type="RefSeq" id="YP_009553462.1">
    <property type="nucleotide sequence ID" value="NC_040789.1"/>
</dbReference>
<proteinExistence type="predicted"/>
<reference evidence="1" key="1">
    <citation type="journal article" date="2021" name="Virus">
        <title>The discovery, distribution and diversity of DNA viruses associated with Drosophila melanogaster in Europe.</title>
        <authorList>
            <person name="Wallace M.A."/>
            <person name="Coffman K.A."/>
            <person name="Gilbert C."/>
            <person name="Ravindran S."/>
            <person name="Albery G.F."/>
            <person name="Abbott J."/>
            <person name="Argyridou E."/>
            <person name="Bellosta P."/>
            <person name="Betancourt A.J."/>
            <person name="Colinet H."/>
            <person name="Eric K."/>
            <person name="Glaser-Schmitt A."/>
            <person name="Grath S."/>
            <person name="Jelic M."/>
            <person name="Kankare M."/>
            <person name="Kozeretska I."/>
            <person name="Loeschcke V."/>
            <person name="Montchamp-Moreau C."/>
            <person name="Ometto L."/>
            <person name="Onder B.S."/>
            <person name="Orengo D.J."/>
            <person name="Parsch J."/>
            <person name="Pascual M."/>
            <person name="Patenkovic A."/>
            <person name="Puerma E."/>
            <person name="Ritchie M.G."/>
            <person name="Rota-Stabelli O."/>
            <person name="Schou M.F."/>
            <person name="Serga S.V."/>
            <person name="Stamenkovic-Radak M."/>
            <person name="Tanaskovic M."/>
            <person name="Veselinovic M.S."/>
            <person name="Vieira J."/>
            <person name="Vieira C.P."/>
            <person name="Kapun M."/>
            <person name="Flatt T."/>
            <person name="Gonzalez J."/>
            <person name="Staubach F."/>
            <person name="Obbard D.J."/>
        </authorList>
    </citation>
    <scope>NUCLEOTIDE SEQUENCE</scope>
    <source>
        <strain evidence="1">DrosEU28 Tomelloso 2015</strain>
    </source>
</reference>
<accession>A0A2H4T2V4</accession>
<dbReference type="KEGG" id="vg:41701391"/>
<evidence type="ECO:0000313" key="1">
    <source>
        <dbReference type="EMBL" id="ATY70198.1"/>
    </source>
</evidence>
<organism evidence="1">
    <name type="scientific">Tomelloso virus</name>
    <dbReference type="NCBI Taxonomy" id="2053981"/>
    <lineage>
        <taxon>Viruses</taxon>
        <taxon>Viruses incertae sedis</taxon>
        <taxon>Naldaviricetes</taxon>
        <taxon>Lefavirales</taxon>
        <taxon>Nudiviridae</taxon>
        <taxon>Alphanudivirus</taxon>
        <taxon>Alphanudivirus alterdromelanogasteris</taxon>
    </lineage>
</organism>
<protein>
    <submittedName>
        <fullName evidence="1">OrNV gp124-like protein</fullName>
    </submittedName>
</protein>
<sequence>MTGVYTFGGARQDNGKVRPIDSNDRKFKCGFGVCELAPPTASPVAQEDLFNMDFQLFDIADLRANLSTVSAEVTDAYRNILKWFDQLEQNFALKIQMGDIPMNITLFNKLNIIIPKFAAARKVMDAWYTDYTYMVTDLSDLFSLYSEAAAKLQANRQATTTGGISENVITLAKQNLTRMRSIQKLISRIITLDAQIRSSLQNLTFKLNELTTGILRYDGNKILNLIELSNAIASLGEGDSPLVQIQTQLSNVINSTPLNFSIRTQPPEKLPNVNYDPNTIYSSKNLTAEAVLEKLQVFKDITMYTTSTKPMVDSLQSYIENNFKNDVQYPAMKTLIERIKVENIPNVFLDTLQMNAANPDGIYLTIDTVGNVLSRLPPADAIYSDRLKNILDMALSTAKNSRDADEPMNI</sequence>